<dbReference type="AlphaFoldDB" id="A0A3P7E5K7"/>
<dbReference type="EMBL" id="UYWW01002172">
    <property type="protein sequence ID" value="VDM11474.1"/>
    <property type="molecule type" value="Genomic_DNA"/>
</dbReference>
<accession>A0A3P7E5K7</accession>
<evidence type="ECO:0000313" key="1">
    <source>
        <dbReference type="EMBL" id="VDM11474.1"/>
    </source>
</evidence>
<protein>
    <submittedName>
        <fullName evidence="1">Uncharacterized protein</fullName>
    </submittedName>
</protein>
<sequence length="67" mass="7939">MYMGRLWSHIQLNVGFYQHLDLTRSAQISDSVFILRKNIYEEDYKSFLVLFLTVIQFYKAPSTASED</sequence>
<proteinExistence type="predicted"/>
<keyword evidence="2" id="KW-1185">Reference proteome</keyword>
<organism evidence="1 2">
    <name type="scientific">Wuchereria bancrofti</name>
    <dbReference type="NCBI Taxonomy" id="6293"/>
    <lineage>
        <taxon>Eukaryota</taxon>
        <taxon>Metazoa</taxon>
        <taxon>Ecdysozoa</taxon>
        <taxon>Nematoda</taxon>
        <taxon>Chromadorea</taxon>
        <taxon>Rhabditida</taxon>
        <taxon>Spirurina</taxon>
        <taxon>Spiruromorpha</taxon>
        <taxon>Filarioidea</taxon>
        <taxon>Onchocercidae</taxon>
        <taxon>Wuchereria</taxon>
    </lineage>
</organism>
<gene>
    <name evidence="1" type="ORF">WBA_LOCUS4860</name>
</gene>
<dbReference type="Proteomes" id="UP000270924">
    <property type="component" value="Unassembled WGS sequence"/>
</dbReference>
<reference evidence="1 2" key="1">
    <citation type="submission" date="2018-11" db="EMBL/GenBank/DDBJ databases">
        <authorList>
            <consortium name="Pathogen Informatics"/>
        </authorList>
    </citation>
    <scope>NUCLEOTIDE SEQUENCE [LARGE SCALE GENOMIC DNA]</scope>
</reference>
<name>A0A3P7E5K7_WUCBA</name>
<evidence type="ECO:0000313" key="2">
    <source>
        <dbReference type="Proteomes" id="UP000270924"/>
    </source>
</evidence>
<dbReference type="InParanoid" id="A0A3P7E5K7"/>